<dbReference type="Pfam" id="PF13407">
    <property type="entry name" value="Peripla_BP_4"/>
    <property type="match status" value="1"/>
</dbReference>
<protein>
    <submittedName>
        <fullName evidence="2">Substrate-binding domain-containing protein</fullName>
    </submittedName>
</protein>
<dbReference type="OrthoDB" id="9781890at2"/>
<name>A0A2A3JYF9_9RHOB</name>
<dbReference type="SUPFAM" id="SSF53822">
    <property type="entry name" value="Periplasmic binding protein-like I"/>
    <property type="match status" value="1"/>
</dbReference>
<accession>A0A2A3JYF9</accession>
<dbReference type="InterPro" id="IPR025997">
    <property type="entry name" value="SBP_2_dom"/>
</dbReference>
<comment type="caution">
    <text evidence="3">The sequence shown here is derived from an EMBL/GenBank/DDBJ whole genome shotgun (WGS) entry which is preliminary data.</text>
</comment>
<proteinExistence type="predicted"/>
<dbReference type="InterPro" id="IPR027417">
    <property type="entry name" value="P-loop_NTPase"/>
</dbReference>
<reference evidence="4" key="2">
    <citation type="submission" date="2023-07" db="EMBL/GenBank/DDBJ databases">
        <title>Yangia mangrovi SAOS 153D genome.</title>
        <authorList>
            <person name="Verma A."/>
            <person name="Pal Y."/>
            <person name="Sundharam S."/>
            <person name="Bisht B."/>
            <person name="Srinivasan K."/>
        </authorList>
    </citation>
    <scope>NUCLEOTIDE SEQUENCE [LARGE SCALE GENOMIC DNA]</scope>
    <source>
        <strain evidence="4">SAOS 153D</strain>
    </source>
</reference>
<evidence type="ECO:0000313" key="2">
    <source>
        <dbReference type="EMBL" id="MCT4371304.1"/>
    </source>
</evidence>
<dbReference type="InterPro" id="IPR028082">
    <property type="entry name" value="Peripla_BP_I"/>
</dbReference>
<gene>
    <name evidence="2" type="ORF">CLG85_013650</name>
    <name evidence="3" type="ORF">CLG85_09510</name>
</gene>
<reference evidence="3" key="1">
    <citation type="submission" date="2017-09" db="EMBL/GenBank/DDBJ databases">
        <title>Yangia sp. SAOS 153D whole genome sequencing.</title>
        <authorList>
            <person name="Verma A."/>
            <person name="Krishnamurthi S."/>
        </authorList>
    </citation>
    <scope>NUCLEOTIDE SEQUENCE [LARGE SCALE GENOMIC DNA]</scope>
    <source>
        <strain evidence="3">SAOS 153D</strain>
    </source>
</reference>
<dbReference type="Proteomes" id="UP000217448">
    <property type="component" value="Unassembled WGS sequence"/>
</dbReference>
<dbReference type="SUPFAM" id="SSF52540">
    <property type="entry name" value="P-loop containing nucleoside triphosphate hydrolases"/>
    <property type="match status" value="1"/>
</dbReference>
<reference evidence="2" key="3">
    <citation type="submission" date="2024-05" db="EMBL/GenBank/DDBJ databases">
        <title>Yangia mangrovi SAOS 153D genome.</title>
        <authorList>
            <person name="Verma A."/>
            <person name="Pal Y."/>
            <person name="Sundharam S."/>
            <person name="Bisht B."/>
            <person name="Srinivasan K."/>
        </authorList>
    </citation>
    <scope>NUCLEOTIDE SEQUENCE</scope>
    <source>
        <strain evidence="2">SAOS 153D</strain>
    </source>
</reference>
<organism evidence="3">
    <name type="scientific">Alloyangia mangrovi</name>
    <dbReference type="NCBI Taxonomy" id="1779329"/>
    <lineage>
        <taxon>Bacteria</taxon>
        <taxon>Pseudomonadati</taxon>
        <taxon>Pseudomonadota</taxon>
        <taxon>Alphaproteobacteria</taxon>
        <taxon>Rhodobacterales</taxon>
        <taxon>Roseobacteraceae</taxon>
        <taxon>Alloyangia</taxon>
    </lineage>
</organism>
<feature type="domain" description="Periplasmic binding protein" evidence="1">
    <location>
        <begin position="4"/>
        <end position="108"/>
    </location>
</feature>
<sequence>MSENQLELGWLKAQTVMDLLGSKAQKFLMVNGLPGNATDRDRRAGMTSVLDKVGSLEIVELVSNWDTGSSQKVASDTLATHGQFDAVESRHGSLGTVNAMQAAGHPIVPMGALGENGAGKSTLMTIMSGDNRPSEGVL</sequence>
<dbReference type="AlphaFoldDB" id="A0A2A3JYF9"/>
<evidence type="ECO:0000313" key="4">
    <source>
        <dbReference type="Proteomes" id="UP000217448"/>
    </source>
</evidence>
<evidence type="ECO:0000313" key="3">
    <source>
        <dbReference type="EMBL" id="PBD19420.1"/>
    </source>
</evidence>
<dbReference type="EMBL" id="NTHN01000137">
    <property type="protein sequence ID" value="PBD19420.1"/>
    <property type="molecule type" value="Genomic_DNA"/>
</dbReference>
<keyword evidence="4" id="KW-1185">Reference proteome</keyword>
<evidence type="ECO:0000259" key="1">
    <source>
        <dbReference type="Pfam" id="PF13407"/>
    </source>
</evidence>
<dbReference type="Gene3D" id="3.40.50.2300">
    <property type="match status" value="1"/>
</dbReference>
<dbReference type="EMBL" id="NTHN02000023">
    <property type="protein sequence ID" value="MCT4371304.1"/>
    <property type="molecule type" value="Genomic_DNA"/>
</dbReference>